<evidence type="ECO:0000313" key="1">
    <source>
        <dbReference type="EMBL" id="KAH9556621.1"/>
    </source>
</evidence>
<reference evidence="2" key="1">
    <citation type="journal article" date="2022" name="New Phytol.">
        <title>Phylogenomic structure and speciation in an emerging model: the Sphagnum magellanicum complex (Bryophyta).</title>
        <authorList>
            <person name="Shaw A.J."/>
            <person name="Piatkowski B."/>
            <person name="Duffy A.M."/>
            <person name="Aguero B."/>
            <person name="Imwattana K."/>
            <person name="Nieto-Lugilde M."/>
            <person name="Healey A."/>
            <person name="Weston D.J."/>
            <person name="Patel M.N."/>
            <person name="Schmutz J."/>
            <person name="Grimwood J."/>
            <person name="Yavitt J.B."/>
            <person name="Hassel K."/>
            <person name="Stenoien H.K."/>
            <person name="Flatberg K.I."/>
            <person name="Bickford C.P."/>
            <person name="Hicks K.A."/>
        </authorList>
    </citation>
    <scope>NUCLEOTIDE SEQUENCE [LARGE SCALE GENOMIC DNA]</scope>
</reference>
<sequence length="62" mass="7093">MFTRNKSPALASFVCVCVCVCRQLGIQHYRMCIYCLNKRSRLDSHLHCIPLDLSGMCRQDAS</sequence>
<comment type="caution">
    <text evidence="1">The sequence shown here is derived from an EMBL/GenBank/DDBJ whole genome shotgun (WGS) entry which is preliminary data.</text>
</comment>
<gene>
    <name evidence="1" type="ORF">CY35_07G039200</name>
</gene>
<dbReference type="EMBL" id="CM038913">
    <property type="protein sequence ID" value="KAH9556621.1"/>
    <property type="molecule type" value="Genomic_DNA"/>
</dbReference>
<organism evidence="1 2">
    <name type="scientific">Sphagnum magellanicum</name>
    <dbReference type="NCBI Taxonomy" id="128215"/>
    <lineage>
        <taxon>Eukaryota</taxon>
        <taxon>Viridiplantae</taxon>
        <taxon>Streptophyta</taxon>
        <taxon>Embryophyta</taxon>
        <taxon>Bryophyta</taxon>
        <taxon>Sphagnophytina</taxon>
        <taxon>Sphagnopsida</taxon>
        <taxon>Sphagnales</taxon>
        <taxon>Sphagnaceae</taxon>
        <taxon>Sphagnum</taxon>
    </lineage>
</organism>
<evidence type="ECO:0000313" key="2">
    <source>
        <dbReference type="Proteomes" id="UP000828922"/>
    </source>
</evidence>
<dbReference type="Proteomes" id="UP000828922">
    <property type="component" value="Linkage Group LG07"/>
</dbReference>
<protein>
    <submittedName>
        <fullName evidence="1">Uncharacterized protein</fullName>
    </submittedName>
</protein>
<keyword evidence="2" id="KW-1185">Reference proteome</keyword>
<name>A0ACB8HLL1_9BRYO</name>
<proteinExistence type="predicted"/>
<accession>A0ACB8HLL1</accession>